<feature type="signal peptide" evidence="1">
    <location>
        <begin position="1"/>
        <end position="25"/>
    </location>
</feature>
<organism evidence="2 3">
    <name type="scientific">Brevundimonas viscosa</name>
    <dbReference type="NCBI Taxonomy" id="871741"/>
    <lineage>
        <taxon>Bacteria</taxon>
        <taxon>Pseudomonadati</taxon>
        <taxon>Pseudomonadota</taxon>
        <taxon>Alphaproteobacteria</taxon>
        <taxon>Caulobacterales</taxon>
        <taxon>Caulobacteraceae</taxon>
        <taxon>Brevundimonas</taxon>
    </lineage>
</organism>
<dbReference type="Gene3D" id="3.40.50.1110">
    <property type="entry name" value="SGNH hydrolase"/>
    <property type="match status" value="1"/>
</dbReference>
<keyword evidence="3" id="KW-1185">Reference proteome</keyword>
<dbReference type="OrthoDB" id="7203637at2"/>
<gene>
    <name evidence="2" type="ORF">SAMN05192570_1969</name>
</gene>
<dbReference type="STRING" id="871741.SAMN05192570_1969"/>
<name>A0A1I6RWS4_9CAUL</name>
<sequence length="251" mass="26104">MKSARLALAAPLSVLALLAVAPAVAQTAPAACPVSAAHVVANDGLTRSRAAVAAGRLTVLAMGSSSIEGVGASRPELGFAPRLEAGLERRLPGVEVTVVNRGIGGETAKETADRLARETAAVRPDLVIWQLGTNDVLRDRSMDDVFADFRRGQGILDAAGVDVLLVDSQRLPEATDNPSFRGRNPALAEMARLIALEGGRKRYAVHGRFAAMADWGGLERGGVGPDDLHLNDAGYACWAEVAAEGLAAALR</sequence>
<dbReference type="EMBL" id="FOZV01000004">
    <property type="protein sequence ID" value="SFS69175.1"/>
    <property type="molecule type" value="Genomic_DNA"/>
</dbReference>
<dbReference type="PANTHER" id="PTHR30383">
    <property type="entry name" value="THIOESTERASE 1/PROTEASE 1/LYSOPHOSPHOLIPASE L1"/>
    <property type="match status" value="1"/>
</dbReference>
<keyword evidence="1" id="KW-0732">Signal</keyword>
<evidence type="ECO:0000256" key="1">
    <source>
        <dbReference type="SAM" id="SignalP"/>
    </source>
</evidence>
<dbReference type="AlphaFoldDB" id="A0A1I6RWS4"/>
<feature type="chain" id="PRO_5011722879" evidence="1">
    <location>
        <begin position="26"/>
        <end position="251"/>
    </location>
</feature>
<proteinExistence type="predicted"/>
<dbReference type="Pfam" id="PF25182">
    <property type="entry name" value="NonGDSL"/>
    <property type="match status" value="1"/>
</dbReference>
<dbReference type="RefSeq" id="WP_092309732.1">
    <property type="nucleotide sequence ID" value="NZ_FOZV01000004.1"/>
</dbReference>
<protein>
    <submittedName>
        <fullName evidence="2">Lysophospholipase L1</fullName>
    </submittedName>
</protein>
<dbReference type="InterPro" id="IPR057572">
    <property type="entry name" value="NonGDSL"/>
</dbReference>
<dbReference type="PANTHER" id="PTHR30383:SF5">
    <property type="entry name" value="SGNH HYDROLASE-TYPE ESTERASE DOMAIN-CONTAINING PROTEIN"/>
    <property type="match status" value="1"/>
</dbReference>
<evidence type="ECO:0000313" key="2">
    <source>
        <dbReference type="EMBL" id="SFS69175.1"/>
    </source>
</evidence>
<dbReference type="InterPro" id="IPR051532">
    <property type="entry name" value="Ester_Hydrolysis_Enzymes"/>
</dbReference>
<dbReference type="CDD" id="cd00229">
    <property type="entry name" value="SGNH_hydrolase"/>
    <property type="match status" value="1"/>
</dbReference>
<evidence type="ECO:0000313" key="3">
    <source>
        <dbReference type="Proteomes" id="UP000198788"/>
    </source>
</evidence>
<dbReference type="SUPFAM" id="SSF52266">
    <property type="entry name" value="SGNH hydrolase"/>
    <property type="match status" value="1"/>
</dbReference>
<accession>A0A1I6RWS4</accession>
<dbReference type="GO" id="GO:0004622">
    <property type="term" value="F:phosphatidylcholine lysophospholipase activity"/>
    <property type="evidence" value="ECO:0007669"/>
    <property type="project" value="TreeGrafter"/>
</dbReference>
<dbReference type="Proteomes" id="UP000198788">
    <property type="component" value="Unassembled WGS sequence"/>
</dbReference>
<dbReference type="InterPro" id="IPR036514">
    <property type="entry name" value="SGNH_hydro_sf"/>
</dbReference>
<reference evidence="3" key="1">
    <citation type="submission" date="2016-10" db="EMBL/GenBank/DDBJ databases">
        <authorList>
            <person name="Varghese N."/>
            <person name="Submissions S."/>
        </authorList>
    </citation>
    <scope>NUCLEOTIDE SEQUENCE [LARGE SCALE GENOMIC DNA]</scope>
    <source>
        <strain evidence="3">CGMCC 1.10683</strain>
    </source>
</reference>